<dbReference type="EMBL" id="QZAB01000481">
    <property type="protein sequence ID" value="RQD82088.1"/>
    <property type="molecule type" value="Genomic_DNA"/>
</dbReference>
<accession>A0A424YT99</accession>
<protein>
    <submittedName>
        <fullName evidence="1">Uncharacterized protein</fullName>
    </submittedName>
</protein>
<dbReference type="RefSeq" id="WP_259135689.1">
    <property type="nucleotide sequence ID" value="NZ_JANUCS010000022.1"/>
</dbReference>
<dbReference type="AlphaFoldDB" id="A0A424YT99"/>
<sequence length="166" mass="19783">MYQEYDYKNRILILDKFYFLTPTSTEINETGTCISCTMGLESLSYHELTKSDGSSYNIIVARCVSCSLIFSIWHDSLWDWIEDYQIDEFFEYVKSKGIEEYDEKQKVSIKKIDEISKKRLYFVFSPKELEALQAKSKGEKYIRQNLYRARQKYSLFEELFGIKILI</sequence>
<reference evidence="1 2" key="1">
    <citation type="submission" date="2018-08" db="EMBL/GenBank/DDBJ databases">
        <title>The metabolism and importance of syntrophic acetate oxidation coupled to methane or sulfide production in haloalkaline environments.</title>
        <authorList>
            <person name="Timmers P.H.A."/>
            <person name="Vavourakis C.D."/>
            <person name="Sorokin D.Y."/>
            <person name="Sinninghe Damste J.S."/>
            <person name="Muyzer G."/>
            <person name="Stams A.J.M."/>
            <person name="Plugge C.M."/>
        </authorList>
    </citation>
    <scope>NUCLEOTIDE SEQUENCE [LARGE SCALE GENOMIC DNA]</scope>
    <source>
        <strain evidence="1">MSAO_Arc3</strain>
    </source>
</reference>
<evidence type="ECO:0000313" key="2">
    <source>
        <dbReference type="Proteomes" id="UP000284763"/>
    </source>
</evidence>
<organism evidence="1 2">
    <name type="scientific">Methanosalsum natronophilum</name>
    <dbReference type="NCBI Taxonomy" id="768733"/>
    <lineage>
        <taxon>Archaea</taxon>
        <taxon>Methanobacteriati</taxon>
        <taxon>Methanobacteriota</taxon>
        <taxon>Stenosarchaea group</taxon>
        <taxon>Methanomicrobia</taxon>
        <taxon>Methanosarcinales</taxon>
        <taxon>Methanosarcinaceae</taxon>
        <taxon>Methanosalsum</taxon>
    </lineage>
</organism>
<gene>
    <name evidence="1" type="ORF">D5R95_07635</name>
</gene>
<name>A0A424YT99_9EURY</name>
<comment type="caution">
    <text evidence="1">The sequence shown here is derived from an EMBL/GenBank/DDBJ whole genome shotgun (WGS) entry which is preliminary data.</text>
</comment>
<evidence type="ECO:0000313" key="1">
    <source>
        <dbReference type="EMBL" id="RQD82088.1"/>
    </source>
</evidence>
<dbReference type="Proteomes" id="UP000284763">
    <property type="component" value="Unassembled WGS sequence"/>
</dbReference>
<proteinExistence type="predicted"/>